<dbReference type="SUPFAM" id="SSF110849">
    <property type="entry name" value="ParB/Sulfiredoxin"/>
    <property type="match status" value="1"/>
</dbReference>
<name>A0A8E4EWJ8_9XANT</name>
<feature type="region of interest" description="Disordered" evidence="2">
    <location>
        <begin position="408"/>
        <end position="428"/>
    </location>
</feature>
<dbReference type="Gene3D" id="1.10.10.2830">
    <property type="match status" value="1"/>
</dbReference>
<dbReference type="RefSeq" id="WP_119132480.1">
    <property type="nucleotide sequence ID" value="NZ_LR861804.1"/>
</dbReference>
<reference evidence="4 5" key="1">
    <citation type="submission" date="2020-07" db="EMBL/GenBank/DDBJ databases">
        <authorList>
            <person name="Teixeira M."/>
        </authorList>
    </citation>
    <scope>NUCLEOTIDE SEQUENCE [LARGE SCALE GENOMIC DNA]</scope>
    <source>
        <plasmid evidence="4 5">2</plasmid>
    </source>
</reference>
<dbReference type="Gene3D" id="3.90.1530.30">
    <property type="match status" value="1"/>
</dbReference>
<keyword evidence="4" id="KW-0614">Plasmid</keyword>
<evidence type="ECO:0000313" key="4">
    <source>
        <dbReference type="EMBL" id="CAD1798233.1"/>
    </source>
</evidence>
<dbReference type="CDD" id="cd16406">
    <property type="entry name" value="ParB_N_like"/>
    <property type="match status" value="1"/>
</dbReference>
<feature type="domain" description="ParB-like N-terminal" evidence="3">
    <location>
        <begin position="9"/>
        <end position="109"/>
    </location>
</feature>
<dbReference type="AlphaFoldDB" id="A0A8E4EWJ8"/>
<evidence type="ECO:0000256" key="1">
    <source>
        <dbReference type="SAM" id="Coils"/>
    </source>
</evidence>
<dbReference type="KEGG" id="xeu:XSP_004129"/>
<dbReference type="GO" id="GO:0007059">
    <property type="term" value="P:chromosome segregation"/>
    <property type="evidence" value="ECO:0007669"/>
    <property type="project" value="TreeGrafter"/>
</dbReference>
<keyword evidence="1" id="KW-0175">Coiled coil</keyword>
<dbReference type="SUPFAM" id="SSF109709">
    <property type="entry name" value="KorB DNA-binding domain-like"/>
    <property type="match status" value="1"/>
</dbReference>
<dbReference type="GO" id="GO:0005694">
    <property type="term" value="C:chromosome"/>
    <property type="evidence" value="ECO:0007669"/>
    <property type="project" value="TreeGrafter"/>
</dbReference>
<dbReference type="InterPro" id="IPR036086">
    <property type="entry name" value="ParB/Sulfiredoxin_sf"/>
</dbReference>
<organism evidence="4 5">
    <name type="scientific">Xanthomonas euroxanthea</name>
    <dbReference type="NCBI Taxonomy" id="2259622"/>
    <lineage>
        <taxon>Bacteria</taxon>
        <taxon>Pseudomonadati</taxon>
        <taxon>Pseudomonadota</taxon>
        <taxon>Gammaproteobacteria</taxon>
        <taxon>Lysobacterales</taxon>
        <taxon>Lysobacteraceae</taxon>
        <taxon>Xanthomonas</taxon>
    </lineage>
</organism>
<gene>
    <name evidence="4" type="ORF">XSP_004129</name>
</gene>
<evidence type="ECO:0000313" key="5">
    <source>
        <dbReference type="Proteomes" id="UP000515493"/>
    </source>
</evidence>
<dbReference type="SMART" id="SM00470">
    <property type="entry name" value="ParB"/>
    <property type="match status" value="1"/>
</dbReference>
<feature type="coiled-coil region" evidence="1">
    <location>
        <begin position="313"/>
        <end position="340"/>
    </location>
</feature>
<feature type="compositionally biased region" description="Low complexity" evidence="2">
    <location>
        <begin position="644"/>
        <end position="664"/>
    </location>
</feature>
<dbReference type="Proteomes" id="UP000515493">
    <property type="component" value="Plasmid 2"/>
</dbReference>
<proteinExistence type="predicted"/>
<geneLocation type="plasmid" evidence="4 5">
    <name>2</name>
</geneLocation>
<feature type="region of interest" description="Disordered" evidence="2">
    <location>
        <begin position="632"/>
        <end position="682"/>
    </location>
</feature>
<evidence type="ECO:0000256" key="2">
    <source>
        <dbReference type="SAM" id="MobiDB-lite"/>
    </source>
</evidence>
<dbReference type="EMBL" id="LR824642">
    <property type="protein sequence ID" value="CAD0348700.1"/>
    <property type="molecule type" value="Genomic_DNA"/>
</dbReference>
<dbReference type="PANTHER" id="PTHR33375">
    <property type="entry name" value="CHROMOSOME-PARTITIONING PROTEIN PARB-RELATED"/>
    <property type="match status" value="1"/>
</dbReference>
<dbReference type="Pfam" id="PF02195">
    <property type="entry name" value="ParB_N"/>
    <property type="match status" value="1"/>
</dbReference>
<dbReference type="PANTHER" id="PTHR33375:SF7">
    <property type="entry name" value="CHROMOSOME 2-PARTITIONING PROTEIN PARB-RELATED"/>
    <property type="match status" value="1"/>
</dbReference>
<feature type="compositionally biased region" description="Basic and acidic residues" evidence="2">
    <location>
        <begin position="417"/>
        <end position="428"/>
    </location>
</feature>
<dbReference type="InterPro" id="IPR003115">
    <property type="entry name" value="ParB_N"/>
</dbReference>
<dbReference type="EMBL" id="LR861804">
    <property type="protein sequence ID" value="CAD1798233.1"/>
    <property type="molecule type" value="Genomic_DNA"/>
</dbReference>
<dbReference type="InterPro" id="IPR050336">
    <property type="entry name" value="Chromosome_partition/occlusion"/>
</dbReference>
<sequence length="682" mass="73340">MSTIDFMETHVPFNRLTQSPKNVRRTGRDTPEYKAGIEALAASILTQGLLQNLIVHPVAEGVFGVAAGQRRHDAIYLLVKTGKIDPDWAVRVTVVDEDNATAISLAENIQRENMLPADEFDAFQLLTVEGWTIDRIADAFGVTPLVVERRLKLAAAAPELIEKFRAGVLSTDQMIALCATDDHALQLAVWDRLGGSTWNSSPAELRRAVLAQEVDASTDKRVAFIGGVTAFEAAGGVVRRDLFTDDDNGGFITDVALLEKLVADKLEAEAETVRAEGWGWVEVWPTFDYTDFQRLGRAPEVVGEVPAEDRAQLDELQAELDKVNAEVEALEAGTEEYTDEENERLGALYDLQQEIPDQIEEIAAKHMVVPDDVRAHAGALVIRDAGRLRIERGMVKAADRKAIAAAMGEGSSIQGGRESEPAGRKSDAVSDALRRSLLGHRNVAVQMVVAQRPDAAKLLLACWAVKQIRRQDSHGYTPHTVPSDLAISGGYGTRTHHPIADEAGKAKTAAFAAACKEAIKGLPSTDGKLWDALAVMEPAQLDGLIAYGVAMSVSVDSNHAGLTGKLLETLQFDMAEHFEPTADNYLGKVSKGLMVEALAEAKQIKNDADRAALLAQKKGQLAAEAQTRLAGSGWVPKGIRTPKPKAAPVAKKQAKPKASAPKAAPKSRSRKAKAESAAALAA</sequence>
<evidence type="ECO:0000259" key="3">
    <source>
        <dbReference type="SMART" id="SM00470"/>
    </source>
</evidence>
<protein>
    <submittedName>
        <fullName evidence="4">ParB N-terminal domain-containing protein</fullName>
    </submittedName>
</protein>
<dbReference type="GeneID" id="79391421"/>
<accession>A0A8E4EWJ8</accession>